<feature type="domain" description="H15" evidence="6">
    <location>
        <begin position="19"/>
        <end position="88"/>
    </location>
</feature>
<evidence type="ECO:0000256" key="2">
    <source>
        <dbReference type="ARBA" id="ARBA00022737"/>
    </source>
</evidence>
<dbReference type="InterPro" id="IPR036388">
    <property type="entry name" value="WH-like_DNA-bd_sf"/>
</dbReference>
<feature type="compositionally biased region" description="Low complexity" evidence="5">
    <location>
        <begin position="148"/>
        <end position="171"/>
    </location>
</feature>
<feature type="compositionally biased region" description="Low complexity" evidence="5">
    <location>
        <begin position="357"/>
        <end position="368"/>
    </location>
</feature>
<evidence type="ECO:0000256" key="1">
    <source>
        <dbReference type="ARBA" id="ARBA00004123"/>
    </source>
</evidence>
<dbReference type="EMBL" id="OZ075143">
    <property type="protein sequence ID" value="CAL5037432.1"/>
    <property type="molecule type" value="Genomic_DNA"/>
</dbReference>
<dbReference type="PROSITE" id="PS51504">
    <property type="entry name" value="H15"/>
    <property type="match status" value="1"/>
</dbReference>
<comment type="subcellular location">
    <subcellularLocation>
        <location evidence="1">Nucleus</location>
    </subcellularLocation>
</comment>
<accession>A0ABC9DE93</accession>
<evidence type="ECO:0000259" key="6">
    <source>
        <dbReference type="PROSITE" id="PS51504"/>
    </source>
</evidence>
<gene>
    <name evidence="7" type="ORF">URODEC1_LOCUS84480</name>
</gene>
<sequence>MVVAVSSSPSSAAPSDGRIHPTYKEMVVQALTELRDPGGSSRDAIGKYIADHFTGLHSSHEELLSAHLRRLIYQGQLRLVSGNYFLSTEASPPRRGRGRPPKLKRAAPGPKKMRGPGRPRKIADLAPSTPIPSSQGPKRGPGRPRKNSLAPAVSSASPLLGASASPPASGVKRGRGRPRKNPLVPAASSASPPPGVVAPPPPSGGKRGRGRPRKNVPVTVASSASPLPGASGSLTPSGVKRGRGRPRKNALVPVASSAPLLPGAIAPPPSGVKRGRGRPPKNALILLASSVPHPGAVTPPPSGVKQGRGRPRKNALIPVAASSLLPLMIAQPPPSGVKRGRGRPCKNSYPVGLPRLGGVSVSRNNVVGAKRGRGHPPKAVVAGKKKRGRPPKEKKQPESVQSADAPLVKRGPGRPRKEKTVESGQLNAAQMSERQHEALPAQAVDQAGVVQNEVEAGSLQSFGTPLTEKRGRGRPRKRPLETETAETGVAALTEKRARGRPRKENPSAGRSTESGLTASTGIKRGRGRPRKVKPFETGCMETAVEVSGDLIEVKSEKDEDLASGTKSDTQDVILVEEMDALPADDGCVLVSREEAVPAPMDAGGVMPGVVTGEEATIASMDAGGAMPGVVSGEEAAVAPMDAGAAMPGVDPVDSNVGTKSH</sequence>
<evidence type="ECO:0000313" key="7">
    <source>
        <dbReference type="EMBL" id="CAL5037432.1"/>
    </source>
</evidence>
<dbReference type="InterPro" id="IPR000116">
    <property type="entry name" value="HMGA"/>
</dbReference>
<dbReference type="InterPro" id="IPR000637">
    <property type="entry name" value="HMGI/Y_DNA-bd_CS"/>
</dbReference>
<feature type="compositionally biased region" description="Polar residues" evidence="5">
    <location>
        <begin position="508"/>
        <end position="520"/>
    </location>
</feature>
<keyword evidence="4" id="KW-0539">Nucleus</keyword>
<evidence type="ECO:0000256" key="4">
    <source>
        <dbReference type="ARBA" id="ARBA00023242"/>
    </source>
</evidence>
<dbReference type="Pfam" id="PF00538">
    <property type="entry name" value="Linker_histone"/>
    <property type="match status" value="1"/>
</dbReference>
<keyword evidence="8" id="KW-1185">Reference proteome</keyword>
<name>A0ABC9DE93_9POAL</name>
<dbReference type="GO" id="GO:0005634">
    <property type="term" value="C:nucleus"/>
    <property type="evidence" value="ECO:0007669"/>
    <property type="project" value="UniProtKB-SubCell"/>
</dbReference>
<evidence type="ECO:0000256" key="5">
    <source>
        <dbReference type="SAM" id="MobiDB-lite"/>
    </source>
</evidence>
<feature type="compositionally biased region" description="Basic residues" evidence="5">
    <location>
        <begin position="94"/>
        <end position="120"/>
    </location>
</feature>
<dbReference type="InterPro" id="IPR036390">
    <property type="entry name" value="WH_DNA-bd_sf"/>
</dbReference>
<dbReference type="AlphaFoldDB" id="A0ABC9DE93"/>
<feature type="compositionally biased region" description="Basic residues" evidence="5">
    <location>
        <begin position="523"/>
        <end position="532"/>
    </location>
</feature>
<dbReference type="Gene3D" id="1.10.10.10">
    <property type="entry name" value="Winged helix-like DNA-binding domain superfamily/Winged helix DNA-binding domain"/>
    <property type="match status" value="1"/>
</dbReference>
<reference evidence="8" key="1">
    <citation type="submission" date="2024-06" db="EMBL/GenBank/DDBJ databases">
        <authorList>
            <person name="Ryan C."/>
        </authorList>
    </citation>
    <scope>NUCLEOTIDE SEQUENCE [LARGE SCALE GENOMIC DNA]</scope>
</reference>
<dbReference type="SUPFAM" id="SSF46785">
    <property type="entry name" value="Winged helix' DNA-binding domain"/>
    <property type="match status" value="1"/>
</dbReference>
<dbReference type="InterPro" id="IPR017956">
    <property type="entry name" value="AT_hook_DNA-bd_motif"/>
</dbReference>
<feature type="compositionally biased region" description="Low complexity" evidence="5">
    <location>
        <begin position="221"/>
        <end position="234"/>
    </location>
</feature>
<dbReference type="PANTHER" id="PTHR11467:SF166">
    <property type="entry name" value="OS05G0597200 PROTEIN"/>
    <property type="match status" value="1"/>
</dbReference>
<dbReference type="SMART" id="SM00526">
    <property type="entry name" value="H15"/>
    <property type="match status" value="1"/>
</dbReference>
<dbReference type="InterPro" id="IPR005818">
    <property type="entry name" value="Histone_H1/H5_H15"/>
</dbReference>
<keyword evidence="3" id="KW-0238">DNA-binding</keyword>
<dbReference type="Proteomes" id="UP001497457">
    <property type="component" value="Chromosome 33rd"/>
</dbReference>
<feature type="compositionally biased region" description="Pro residues" evidence="5">
    <location>
        <begin position="191"/>
        <end position="203"/>
    </location>
</feature>
<reference evidence="7 8" key="2">
    <citation type="submission" date="2024-10" db="EMBL/GenBank/DDBJ databases">
        <authorList>
            <person name="Ryan C."/>
        </authorList>
    </citation>
    <scope>NUCLEOTIDE SEQUENCE [LARGE SCALE GENOMIC DNA]</scope>
</reference>
<organism evidence="7 8">
    <name type="scientific">Urochloa decumbens</name>
    <dbReference type="NCBI Taxonomy" id="240449"/>
    <lineage>
        <taxon>Eukaryota</taxon>
        <taxon>Viridiplantae</taxon>
        <taxon>Streptophyta</taxon>
        <taxon>Embryophyta</taxon>
        <taxon>Tracheophyta</taxon>
        <taxon>Spermatophyta</taxon>
        <taxon>Magnoliopsida</taxon>
        <taxon>Liliopsida</taxon>
        <taxon>Poales</taxon>
        <taxon>Poaceae</taxon>
        <taxon>PACMAD clade</taxon>
        <taxon>Panicoideae</taxon>
        <taxon>Panicodae</taxon>
        <taxon>Paniceae</taxon>
        <taxon>Melinidinae</taxon>
        <taxon>Urochloa</taxon>
    </lineage>
</organism>
<feature type="compositionally biased region" description="Low complexity" evidence="5">
    <location>
        <begin position="255"/>
        <end position="264"/>
    </location>
</feature>
<dbReference type="Pfam" id="PF02178">
    <property type="entry name" value="AT_hook"/>
    <property type="match status" value="12"/>
</dbReference>
<proteinExistence type="predicted"/>
<evidence type="ECO:0000256" key="3">
    <source>
        <dbReference type="ARBA" id="ARBA00023125"/>
    </source>
</evidence>
<dbReference type="PRINTS" id="PR00929">
    <property type="entry name" value="ATHOOK"/>
</dbReference>
<keyword evidence="2" id="KW-0677">Repeat</keyword>
<feature type="compositionally biased region" description="Polar residues" evidence="5">
    <location>
        <begin position="422"/>
        <end position="432"/>
    </location>
</feature>
<evidence type="ECO:0000313" key="8">
    <source>
        <dbReference type="Proteomes" id="UP001497457"/>
    </source>
</evidence>
<protein>
    <recommendedName>
        <fullName evidence="6">H15 domain-containing protein</fullName>
    </recommendedName>
</protein>
<dbReference type="PANTHER" id="PTHR11467">
    <property type="entry name" value="HISTONE H1"/>
    <property type="match status" value="1"/>
</dbReference>
<feature type="region of interest" description="Disordered" evidence="5">
    <location>
        <begin position="87"/>
        <end position="536"/>
    </location>
</feature>
<dbReference type="PRINTS" id="PR00930">
    <property type="entry name" value="HIGHMOBLTYIY"/>
</dbReference>
<dbReference type="PROSITE" id="PS00354">
    <property type="entry name" value="HMGI_Y"/>
    <property type="match status" value="1"/>
</dbReference>
<dbReference type="GO" id="GO:0003677">
    <property type="term" value="F:DNA binding"/>
    <property type="evidence" value="ECO:0007669"/>
    <property type="project" value="UniProtKB-KW"/>
</dbReference>
<dbReference type="SMART" id="SM00384">
    <property type="entry name" value="AT_hook"/>
    <property type="match status" value="15"/>
</dbReference>